<dbReference type="RefSeq" id="WP_104409477.1">
    <property type="nucleotide sequence ID" value="NZ_PTIS01000003.1"/>
</dbReference>
<evidence type="ECO:0000259" key="1">
    <source>
        <dbReference type="Pfam" id="PF12671"/>
    </source>
</evidence>
<dbReference type="InterPro" id="IPR024301">
    <property type="entry name" value="Amidase_6"/>
</dbReference>
<evidence type="ECO:0000313" key="2">
    <source>
        <dbReference type="EMBL" id="PPK49073.1"/>
    </source>
</evidence>
<dbReference type="EMBL" id="PTIS01000003">
    <property type="protein sequence ID" value="PPK49073.1"/>
    <property type="molecule type" value="Genomic_DNA"/>
</dbReference>
<sequence length="175" mass="20353">MNKSYRQNSYKRYNATTYATTYALKHNPKYRYFPLSGDTSGNCSNFVSQCLFAGGALMDFNTHHPWWYKKYNGNVMKDTWSISWAVAHSLYYFLRVNESINSPYVKGLEVSNKELLEVGDLVFFEDNRHVIFHSAIITSFIGKEPLISQNSFDALNIPFRSSWTAYKIHFVKIVI</sequence>
<comment type="caution">
    <text evidence="2">The sequence shown here is derived from an EMBL/GenBank/DDBJ whole genome shotgun (WGS) entry which is preliminary data.</text>
</comment>
<evidence type="ECO:0000313" key="3">
    <source>
        <dbReference type="Proteomes" id="UP000239863"/>
    </source>
</evidence>
<dbReference type="OrthoDB" id="9812429at2"/>
<name>A0A2S6G027_9CLOT</name>
<dbReference type="PANTHER" id="PTHR40032:SF1">
    <property type="entry name" value="EXPORTED PROTEIN"/>
    <property type="match status" value="1"/>
</dbReference>
<dbReference type="PANTHER" id="PTHR40032">
    <property type="entry name" value="EXPORTED PROTEIN-RELATED"/>
    <property type="match status" value="1"/>
</dbReference>
<protein>
    <submittedName>
        <fullName evidence="2">Putative amidase-like protein</fullName>
    </submittedName>
</protein>
<dbReference type="STRING" id="37659.GCA_000703125_02130"/>
<accession>A0A2S6G027</accession>
<dbReference type="AlphaFoldDB" id="A0A2S6G027"/>
<proteinExistence type="predicted"/>
<organism evidence="2 3">
    <name type="scientific">Clostridium algidicarnis DSM 15099</name>
    <dbReference type="NCBI Taxonomy" id="1121295"/>
    <lineage>
        <taxon>Bacteria</taxon>
        <taxon>Bacillati</taxon>
        <taxon>Bacillota</taxon>
        <taxon>Clostridia</taxon>
        <taxon>Eubacteriales</taxon>
        <taxon>Clostridiaceae</taxon>
        <taxon>Clostridium</taxon>
    </lineage>
</organism>
<feature type="domain" description="Putative amidase" evidence="1">
    <location>
        <begin position="9"/>
        <end position="170"/>
    </location>
</feature>
<gene>
    <name evidence="2" type="ORF">BD821_103204</name>
</gene>
<dbReference type="Pfam" id="PF12671">
    <property type="entry name" value="Amidase_6"/>
    <property type="match status" value="1"/>
</dbReference>
<reference evidence="2 3" key="1">
    <citation type="submission" date="2018-02" db="EMBL/GenBank/DDBJ databases">
        <title>Genomic Encyclopedia of Archaeal and Bacterial Type Strains, Phase II (KMG-II): from individual species to whole genera.</title>
        <authorList>
            <person name="Goeker M."/>
        </authorList>
    </citation>
    <scope>NUCLEOTIDE SEQUENCE [LARGE SCALE GENOMIC DNA]</scope>
    <source>
        <strain evidence="2 3">DSM 15099</strain>
    </source>
</reference>
<dbReference type="Proteomes" id="UP000239863">
    <property type="component" value="Unassembled WGS sequence"/>
</dbReference>